<keyword evidence="3" id="KW-0378">Hydrolase</keyword>
<reference evidence="9 10" key="1">
    <citation type="submission" date="2020-09" db="EMBL/GenBank/DDBJ databases">
        <title>Complete genome sequence of altererythrobacter flavus SS-21NJ, isolated from Dongying oil sludge in Shandong province.</title>
        <authorList>
            <person name="Sun S."/>
            <person name="Zhang Z."/>
        </authorList>
    </citation>
    <scope>NUCLEOTIDE SEQUENCE [LARGE SCALE GENOMIC DNA]</scope>
    <source>
        <strain evidence="9 10">SS-21NJ</strain>
    </source>
</reference>
<dbReference type="InterPro" id="IPR011249">
    <property type="entry name" value="Metalloenz_LuxS/M16"/>
</dbReference>
<dbReference type="Pfam" id="PF00675">
    <property type="entry name" value="Peptidase_M16"/>
    <property type="match status" value="2"/>
</dbReference>
<name>A0ABX7KBG7_9SPHN</name>
<dbReference type="InterPro" id="IPR050626">
    <property type="entry name" value="Peptidase_M16"/>
</dbReference>
<feature type="domain" description="Peptidase M16 N-terminal" evidence="7">
    <location>
        <begin position="561"/>
        <end position="694"/>
    </location>
</feature>
<dbReference type="EMBL" id="CP061510">
    <property type="protein sequence ID" value="QSB44549.1"/>
    <property type="molecule type" value="Genomic_DNA"/>
</dbReference>
<dbReference type="Proteomes" id="UP000663637">
    <property type="component" value="Chromosome"/>
</dbReference>
<feature type="chain" id="PRO_5046130388" evidence="6">
    <location>
        <begin position="30"/>
        <end position="979"/>
    </location>
</feature>
<dbReference type="PANTHER" id="PTHR43690:SF17">
    <property type="entry name" value="PROTEIN YHJJ"/>
    <property type="match status" value="1"/>
</dbReference>
<protein>
    <submittedName>
        <fullName evidence="9">Insulinase family protein</fullName>
    </submittedName>
</protein>
<dbReference type="InterPro" id="IPR007863">
    <property type="entry name" value="Peptidase_M16_C"/>
</dbReference>
<dbReference type="PANTHER" id="PTHR43690">
    <property type="entry name" value="NARDILYSIN"/>
    <property type="match status" value="1"/>
</dbReference>
<keyword evidence="6" id="KW-0732">Signal</keyword>
<evidence type="ECO:0000256" key="5">
    <source>
        <dbReference type="ARBA" id="ARBA00023049"/>
    </source>
</evidence>
<dbReference type="Pfam" id="PF05193">
    <property type="entry name" value="Peptidase_M16_C"/>
    <property type="match status" value="2"/>
</dbReference>
<evidence type="ECO:0000313" key="9">
    <source>
        <dbReference type="EMBL" id="QSB44549.1"/>
    </source>
</evidence>
<evidence type="ECO:0000259" key="8">
    <source>
        <dbReference type="Pfam" id="PF05193"/>
    </source>
</evidence>
<feature type="domain" description="Peptidase M16 N-terminal" evidence="7">
    <location>
        <begin position="69"/>
        <end position="187"/>
    </location>
</feature>
<dbReference type="SUPFAM" id="SSF63411">
    <property type="entry name" value="LuxS/MPP-like metallohydrolase"/>
    <property type="match status" value="4"/>
</dbReference>
<evidence type="ECO:0000256" key="2">
    <source>
        <dbReference type="ARBA" id="ARBA00022670"/>
    </source>
</evidence>
<keyword evidence="5" id="KW-0482">Metalloprotease</keyword>
<evidence type="ECO:0000256" key="6">
    <source>
        <dbReference type="SAM" id="SignalP"/>
    </source>
</evidence>
<sequence>MKLRIARKWAATSMVALSLATLSAIPAQAAPASQQSAMASAPAPAPVSELIDAVSIPYEQFKLDNGLTVLVHTDRSAPVVAVSVWYGVGSKNEPKGKTGFAHLFEHLMFNGSEHSPGDFFEPLQQVGATDFNGTTWFDRTNYFETVPSAALDTALFLESDRMGYLLGAVTQEKLDNQIGVVQNEKRQGDNQPYGLVEYEQLENLYPVGHPYHHSTIGSMKDLSGATLGDVKNWFTDHYGPNNAILVLAGDIDLATAKQKVTKWFGAIPAGPKVAPVSAPVPTLPAPLTKTIYDKVATPRVYRMWAVPGLDDPDYIPLAMGATVLGGLASSRLDNALVRQQKVAVSVSASADIFAQAGQFVIFADAKPGVSEEELGKALDAEIAKFVAEGPTADELQRASTVYAAGQIRGLDSLGGFNGKAPTLAQGLLYNGDPKHYKAELETAAAMTPAKVKAVTAEYLSRPAFQLTVTPGERKEGGEDRGGWGAAPIAAATDGTVGGKGAPARHPAYYMAPGSEAGATFATAADRAKVPEIGTIKPLKFPKIERAKLANGMEVYFARRDSVPTVSVKIDFDAGYAADPRNKLGLQSLMLRTMNEGTTDLDSQELAIAKERLGASLGGYASLDETSFGLDALVPNFAASLDLMSDYIRHPAFDNDALERARTQQLTRIKNEMNNPGAIAQRALFPTLFGSHPYGIAPSGTGDADVVAKLTRADLEQFHDTWLRPDRAKVFVVGDTTLAEVTKLLEASFGDWKNPAGPAPKKDFSADIPTQQSRVILIDRPSSPQSVIYAGRVLPHKGSDDLIVLESANEVFGGSFLSRINMNLRETKGWSYGVRSSIVEPDDRTTFTIYAPVQADKTGDSIVELRKDLDAYTTGGKGVTQEELVRLVNGNVRELPGRFATSGGVLNGMVNIIENKRPDNYYETLGAKYTALTADQLDKAALADLKGSDLVFVVVGDAKVVEPQLKQIGLPVEVRKADSE</sequence>
<evidence type="ECO:0000256" key="1">
    <source>
        <dbReference type="ARBA" id="ARBA00007261"/>
    </source>
</evidence>
<proteinExistence type="inferred from homology"/>
<gene>
    <name evidence="9" type="ORF">IDJ81_14855</name>
</gene>
<keyword evidence="2" id="KW-0645">Protease</keyword>
<feature type="signal peptide" evidence="6">
    <location>
        <begin position="1"/>
        <end position="29"/>
    </location>
</feature>
<comment type="similarity">
    <text evidence="1">Belongs to the peptidase M16 family.</text>
</comment>
<keyword evidence="10" id="KW-1185">Reference proteome</keyword>
<organism evidence="9 10">
    <name type="scientific">Tsuneonella flava</name>
    <dbReference type="NCBI Taxonomy" id="2055955"/>
    <lineage>
        <taxon>Bacteria</taxon>
        <taxon>Pseudomonadati</taxon>
        <taxon>Pseudomonadota</taxon>
        <taxon>Alphaproteobacteria</taxon>
        <taxon>Sphingomonadales</taxon>
        <taxon>Erythrobacteraceae</taxon>
        <taxon>Tsuneonella</taxon>
    </lineage>
</organism>
<evidence type="ECO:0000256" key="4">
    <source>
        <dbReference type="ARBA" id="ARBA00022833"/>
    </source>
</evidence>
<dbReference type="Gene3D" id="3.30.830.10">
    <property type="entry name" value="Metalloenzyme, LuxS/M16 peptidase-like"/>
    <property type="match status" value="4"/>
</dbReference>
<dbReference type="InterPro" id="IPR011765">
    <property type="entry name" value="Pept_M16_N"/>
</dbReference>
<feature type="domain" description="Peptidase M16 C-terminal" evidence="8">
    <location>
        <begin position="226"/>
        <end position="399"/>
    </location>
</feature>
<keyword evidence="4" id="KW-0862">Zinc</keyword>
<accession>A0ABX7KBG7</accession>
<evidence type="ECO:0000313" key="10">
    <source>
        <dbReference type="Proteomes" id="UP000663637"/>
    </source>
</evidence>
<dbReference type="RefSeq" id="WP_205442377.1">
    <property type="nucleotide sequence ID" value="NZ_CP061510.1"/>
</dbReference>
<evidence type="ECO:0000259" key="7">
    <source>
        <dbReference type="Pfam" id="PF00675"/>
    </source>
</evidence>
<feature type="domain" description="Peptidase M16 C-terminal" evidence="8">
    <location>
        <begin position="708"/>
        <end position="888"/>
    </location>
</feature>
<evidence type="ECO:0000256" key="3">
    <source>
        <dbReference type="ARBA" id="ARBA00022801"/>
    </source>
</evidence>